<protein>
    <recommendedName>
        <fullName evidence="2">DUF397 domain-containing protein</fullName>
    </recommendedName>
</protein>
<evidence type="ECO:0000259" key="2">
    <source>
        <dbReference type="Pfam" id="PF04149"/>
    </source>
</evidence>
<evidence type="ECO:0000313" key="3">
    <source>
        <dbReference type="EMBL" id="OEU90433.1"/>
    </source>
</evidence>
<feature type="compositionally biased region" description="Polar residues" evidence="1">
    <location>
        <begin position="1"/>
        <end position="19"/>
    </location>
</feature>
<evidence type="ECO:0000256" key="1">
    <source>
        <dbReference type="SAM" id="MobiDB-lite"/>
    </source>
</evidence>
<dbReference type="RefSeq" id="WP_070009304.1">
    <property type="nucleotide sequence ID" value="NZ_LJGS01000036.1"/>
</dbReference>
<feature type="domain" description="DUF397" evidence="2">
    <location>
        <begin position="10"/>
        <end position="63"/>
    </location>
</feature>
<keyword evidence="4" id="KW-1185">Reference proteome</keyword>
<organism evidence="3 4">
    <name type="scientific">Streptomyces abyssalis</name>
    <dbReference type="NCBI Taxonomy" id="933944"/>
    <lineage>
        <taxon>Bacteria</taxon>
        <taxon>Bacillati</taxon>
        <taxon>Actinomycetota</taxon>
        <taxon>Actinomycetes</taxon>
        <taxon>Kitasatosporales</taxon>
        <taxon>Streptomycetaceae</taxon>
        <taxon>Streptomyces</taxon>
    </lineage>
</organism>
<dbReference type="InterPro" id="IPR007278">
    <property type="entry name" value="DUF397"/>
</dbReference>
<feature type="region of interest" description="Disordered" evidence="1">
    <location>
        <begin position="1"/>
        <end position="22"/>
    </location>
</feature>
<reference evidence="3 4" key="1">
    <citation type="journal article" date="2016" name="Front. Microbiol.">
        <title>Comparative Genomics Analysis of Streptomyces Species Reveals Their Adaptation to the Marine Environment and Their Diversity at the Genomic Level.</title>
        <authorList>
            <person name="Tian X."/>
            <person name="Zhang Z."/>
            <person name="Yang T."/>
            <person name="Chen M."/>
            <person name="Li J."/>
            <person name="Chen F."/>
            <person name="Yang J."/>
            <person name="Li W."/>
            <person name="Zhang B."/>
            <person name="Zhang Z."/>
            <person name="Wu J."/>
            <person name="Zhang C."/>
            <person name="Long L."/>
            <person name="Xiao J."/>
        </authorList>
    </citation>
    <scope>NUCLEOTIDE SEQUENCE [LARGE SCALE GENOMIC DNA]</scope>
    <source>
        <strain evidence="3 4">SCSIO 10390</strain>
    </source>
</reference>
<dbReference type="PATRIC" id="fig|933944.5.peg.5730"/>
<name>A0A1E7JQE3_9ACTN</name>
<proteinExistence type="predicted"/>
<dbReference type="AlphaFoldDB" id="A0A1E7JQE3"/>
<accession>A0A1E7JQE3</accession>
<gene>
    <name evidence="3" type="ORF">AN215_13335</name>
</gene>
<sequence>MSTAQDLSTATWRKSSYSNGEGGSCLEVADGFPGVMPVRDSKVPDGPALVFPAGSWVAFVGAVSASGASST</sequence>
<dbReference type="OrthoDB" id="4570646at2"/>
<dbReference type="EMBL" id="LJGT01000038">
    <property type="protein sequence ID" value="OEU90433.1"/>
    <property type="molecule type" value="Genomic_DNA"/>
</dbReference>
<comment type="caution">
    <text evidence="3">The sequence shown here is derived from an EMBL/GenBank/DDBJ whole genome shotgun (WGS) entry which is preliminary data.</text>
</comment>
<dbReference type="STRING" id="933944.AN215_13335"/>
<evidence type="ECO:0000313" key="4">
    <source>
        <dbReference type="Proteomes" id="UP000176087"/>
    </source>
</evidence>
<dbReference type="Proteomes" id="UP000176087">
    <property type="component" value="Unassembled WGS sequence"/>
</dbReference>
<dbReference type="Pfam" id="PF04149">
    <property type="entry name" value="DUF397"/>
    <property type="match status" value="1"/>
</dbReference>